<dbReference type="OrthoDB" id="9813892at2"/>
<dbReference type="GO" id="GO:0015979">
    <property type="term" value="P:photosynthesis"/>
    <property type="evidence" value="ECO:0007669"/>
    <property type="project" value="UniProtKB-KW"/>
</dbReference>
<dbReference type="AlphaFoldDB" id="A0A0N8KK20"/>
<dbReference type="Gene3D" id="2.130.10.10">
    <property type="entry name" value="YVTN repeat-like/Quinoprotein amine dehydrogenase"/>
    <property type="match status" value="2"/>
</dbReference>
<sequence length="330" mass="35617">MQNASLRPKRTLGVAAVTASASMLLLTGCEAPLNLEAVHKVAEQSSKRTDFYQAMATNQNVIVVSGNEGVLLSSDDQGANWTRQSGPTEASFLALAACPDNTFIGLTFDNTVWHSDSNGTHWTAHALPSQEQMMTLACAPDGSWWTAGSFTTIQYSSDQGQSWDETSLYEDAILNNLQFINREQAIATGEYGMVLRTDDGGLNWDLAGQAPDEFYIHASHFETADEGWIGGLNGFIYHTTDGGQSWQQMPAATSAPVFGFIPGDNILFALADNATVLQRQGSSWKKISESDQPLYLRTGLILPDQRLLVAGGRGLLFDLETPAALAASTD</sequence>
<dbReference type="STRING" id="1305731.GCA_000934705_02688"/>
<reference evidence="4 5" key="1">
    <citation type="submission" date="2015-09" db="EMBL/GenBank/DDBJ databases">
        <title>Identification and resolution of microdiversity through metagenomic sequencing of parallel consortia.</title>
        <authorList>
            <person name="Nelson W.C."/>
            <person name="Romine M.F."/>
            <person name="Lindemann S.R."/>
        </authorList>
    </citation>
    <scope>NUCLEOTIDE SEQUENCE [LARGE SCALE GENOMIC DNA]</scope>
    <source>
        <strain evidence="4">HL-55</strain>
    </source>
</reference>
<keyword evidence="1" id="KW-0602">Photosynthesis</keyword>
<evidence type="ECO:0000313" key="5">
    <source>
        <dbReference type="Proteomes" id="UP000050416"/>
    </source>
</evidence>
<organism evidence="4 5">
    <name type="scientific">Marinobacter excellens HL-55</name>
    <dbReference type="NCBI Taxonomy" id="1305731"/>
    <lineage>
        <taxon>Bacteria</taxon>
        <taxon>Pseudomonadati</taxon>
        <taxon>Pseudomonadota</taxon>
        <taxon>Gammaproteobacteria</taxon>
        <taxon>Pseudomonadales</taxon>
        <taxon>Marinobacteraceae</taxon>
        <taxon>Marinobacter</taxon>
    </lineage>
</organism>
<proteinExistence type="predicted"/>
<dbReference type="GO" id="GO:0009523">
    <property type="term" value="C:photosystem II"/>
    <property type="evidence" value="ECO:0007669"/>
    <property type="project" value="UniProtKB-KW"/>
</dbReference>
<dbReference type="PATRIC" id="fig|1305731.5.peg.2349"/>
<evidence type="ECO:0000256" key="1">
    <source>
        <dbReference type="ARBA" id="ARBA00022531"/>
    </source>
</evidence>
<dbReference type="PANTHER" id="PTHR47199">
    <property type="entry name" value="PHOTOSYSTEM II STABILITY/ASSEMBLY FACTOR HCF136, CHLOROPLASTIC"/>
    <property type="match status" value="1"/>
</dbReference>
<dbReference type="InterPro" id="IPR015943">
    <property type="entry name" value="WD40/YVTN_repeat-like_dom_sf"/>
</dbReference>
<dbReference type="Pfam" id="PF14870">
    <property type="entry name" value="PSII_BNR"/>
    <property type="match status" value="1"/>
</dbReference>
<dbReference type="SUPFAM" id="SSF110296">
    <property type="entry name" value="Oligoxyloglucan reducing end-specific cellobiohydrolase"/>
    <property type="match status" value="1"/>
</dbReference>
<dbReference type="PROSITE" id="PS51257">
    <property type="entry name" value="PROKAR_LIPOPROTEIN"/>
    <property type="match status" value="1"/>
</dbReference>
<gene>
    <name evidence="4" type="ORF">HLUCCX14_16930</name>
</gene>
<keyword evidence="2" id="KW-0604">Photosystem II</keyword>
<feature type="domain" description="Photosynthesis system II assembly factor Ycf48/Hcf136-like" evidence="3">
    <location>
        <begin position="171"/>
        <end position="254"/>
    </location>
</feature>
<dbReference type="Proteomes" id="UP000050416">
    <property type="component" value="Unassembled WGS sequence"/>
</dbReference>
<evidence type="ECO:0000256" key="2">
    <source>
        <dbReference type="ARBA" id="ARBA00023276"/>
    </source>
</evidence>
<evidence type="ECO:0000259" key="3">
    <source>
        <dbReference type="Pfam" id="PF14870"/>
    </source>
</evidence>
<comment type="caution">
    <text evidence="4">The sequence shown here is derived from an EMBL/GenBank/DDBJ whole genome shotgun (WGS) entry which is preliminary data.</text>
</comment>
<accession>A0A0N8KK20</accession>
<dbReference type="PANTHER" id="PTHR47199:SF2">
    <property type="entry name" value="PHOTOSYSTEM II STABILITY_ASSEMBLY FACTOR HCF136, CHLOROPLASTIC"/>
    <property type="match status" value="1"/>
</dbReference>
<evidence type="ECO:0000313" key="4">
    <source>
        <dbReference type="EMBL" id="KPQ26914.1"/>
    </source>
</evidence>
<dbReference type="InterPro" id="IPR028203">
    <property type="entry name" value="PSII_CF48-like_dom"/>
</dbReference>
<protein>
    <recommendedName>
        <fullName evidence="3">Photosynthesis system II assembly factor Ycf48/Hcf136-like domain-containing protein</fullName>
    </recommendedName>
</protein>
<dbReference type="EMBL" id="LJZQ01000040">
    <property type="protein sequence ID" value="KPQ26914.1"/>
    <property type="molecule type" value="Genomic_DNA"/>
</dbReference>
<name>A0A0N8KK20_9GAMM</name>